<name>A0A7J6UWA9_THATH</name>
<dbReference type="EMBL" id="JABWDY010042295">
    <property type="protein sequence ID" value="KAF5176748.1"/>
    <property type="molecule type" value="Genomic_DNA"/>
</dbReference>
<keyword evidence="4" id="KW-0539">Nucleus</keyword>
<evidence type="ECO:0000313" key="6">
    <source>
        <dbReference type="Proteomes" id="UP000554482"/>
    </source>
</evidence>
<proteinExistence type="predicted"/>
<keyword evidence="6" id="KW-1185">Reference proteome</keyword>
<dbReference type="Proteomes" id="UP000554482">
    <property type="component" value="Unassembled WGS sequence"/>
</dbReference>
<dbReference type="AlphaFoldDB" id="A0A7J6UWA9"/>
<keyword evidence="1" id="KW-0645">Protease</keyword>
<evidence type="ECO:0000256" key="2">
    <source>
        <dbReference type="ARBA" id="ARBA00022698"/>
    </source>
</evidence>
<dbReference type="Pfam" id="PF00227">
    <property type="entry name" value="Proteasome"/>
    <property type="match status" value="1"/>
</dbReference>
<dbReference type="OrthoDB" id="429533at2759"/>
<evidence type="ECO:0000313" key="5">
    <source>
        <dbReference type="EMBL" id="KAF5176748.1"/>
    </source>
</evidence>
<dbReference type="InterPro" id="IPR001353">
    <property type="entry name" value="Proteasome_sua/b"/>
</dbReference>
<keyword evidence="5" id="KW-0647">Proteasome</keyword>
<reference evidence="5 6" key="1">
    <citation type="submission" date="2020-06" db="EMBL/GenBank/DDBJ databases">
        <title>Transcriptomic and genomic resources for Thalictrum thalictroides and T. hernandezii: Facilitating candidate gene discovery in an emerging model plant lineage.</title>
        <authorList>
            <person name="Arias T."/>
            <person name="Riano-Pachon D.M."/>
            <person name="Di Stilio V.S."/>
        </authorList>
    </citation>
    <scope>NUCLEOTIDE SEQUENCE [LARGE SCALE GENOMIC DNA]</scope>
    <source>
        <strain evidence="6">cv. WT478/WT964</strain>
        <tissue evidence="5">Leaves</tissue>
    </source>
</reference>
<comment type="caution">
    <text evidence="5">The sequence shown here is derived from an EMBL/GenBank/DDBJ whole genome shotgun (WGS) entry which is preliminary data.</text>
</comment>
<dbReference type="GO" id="GO:0051603">
    <property type="term" value="P:proteolysis involved in protein catabolic process"/>
    <property type="evidence" value="ECO:0007669"/>
    <property type="project" value="InterPro"/>
</dbReference>
<accession>A0A7J6UWA9</accession>
<organism evidence="5 6">
    <name type="scientific">Thalictrum thalictroides</name>
    <name type="common">Rue-anemone</name>
    <name type="synonym">Anemone thalictroides</name>
    <dbReference type="NCBI Taxonomy" id="46969"/>
    <lineage>
        <taxon>Eukaryota</taxon>
        <taxon>Viridiplantae</taxon>
        <taxon>Streptophyta</taxon>
        <taxon>Embryophyta</taxon>
        <taxon>Tracheophyta</taxon>
        <taxon>Spermatophyta</taxon>
        <taxon>Magnoliopsida</taxon>
        <taxon>Ranunculales</taxon>
        <taxon>Ranunculaceae</taxon>
        <taxon>Thalictroideae</taxon>
        <taxon>Thalictrum</taxon>
    </lineage>
</organism>
<gene>
    <name evidence="5" type="ORF">FRX31_033665</name>
</gene>
<evidence type="ECO:0000256" key="3">
    <source>
        <dbReference type="ARBA" id="ARBA00022801"/>
    </source>
</evidence>
<keyword evidence="2" id="KW-0888">Threonine protease</keyword>
<dbReference type="InterPro" id="IPR029055">
    <property type="entry name" value="Ntn_hydrolases_N"/>
</dbReference>
<evidence type="ECO:0000256" key="4">
    <source>
        <dbReference type="ARBA" id="ARBA00023242"/>
    </source>
</evidence>
<sequence>DGVILGADTRATEGPLVADKNCEKIHYMAPNIYCCGAGTAADTEAGYLTLIMFCFYPALLFNFSNLKLIVEAAHDLGKNDIDTELVEKVWDSKAPGQSSLFNQPYAIPTLVPPPLLILNCIYFINDLFCSS</sequence>
<dbReference type="PANTHER" id="PTHR32194:SF4">
    <property type="entry name" value="PROTEASOME SUBUNIT BETA TYPE-7"/>
    <property type="match status" value="1"/>
</dbReference>
<keyword evidence="3" id="KW-0378">Hydrolase</keyword>
<feature type="non-terminal residue" evidence="5">
    <location>
        <position position="1"/>
    </location>
</feature>
<dbReference type="GO" id="GO:0004298">
    <property type="term" value="F:threonine-type endopeptidase activity"/>
    <property type="evidence" value="ECO:0007669"/>
    <property type="project" value="UniProtKB-KW"/>
</dbReference>
<dbReference type="GO" id="GO:0005839">
    <property type="term" value="C:proteasome core complex"/>
    <property type="evidence" value="ECO:0007669"/>
    <property type="project" value="InterPro"/>
</dbReference>
<protein>
    <submittedName>
        <fullName evidence="5">Proteasome subunit beta type-7</fullName>
    </submittedName>
</protein>
<dbReference type="Gene3D" id="3.60.20.10">
    <property type="entry name" value="Glutamine Phosphoribosylpyrophosphate, subunit 1, domain 1"/>
    <property type="match status" value="1"/>
</dbReference>
<dbReference type="GO" id="GO:0005737">
    <property type="term" value="C:cytoplasm"/>
    <property type="evidence" value="ECO:0007669"/>
    <property type="project" value="TreeGrafter"/>
</dbReference>
<dbReference type="InterPro" id="IPR023333">
    <property type="entry name" value="Proteasome_suB-type"/>
</dbReference>
<evidence type="ECO:0000256" key="1">
    <source>
        <dbReference type="ARBA" id="ARBA00022670"/>
    </source>
</evidence>
<dbReference type="SUPFAM" id="SSF56235">
    <property type="entry name" value="N-terminal nucleophile aminohydrolases (Ntn hydrolases)"/>
    <property type="match status" value="1"/>
</dbReference>
<dbReference type="PANTHER" id="PTHR32194">
    <property type="entry name" value="METALLOPROTEASE TLDD"/>
    <property type="match status" value="1"/>
</dbReference>